<evidence type="ECO:0000256" key="1">
    <source>
        <dbReference type="ARBA" id="ARBA00006445"/>
    </source>
</evidence>
<reference evidence="9 10" key="1">
    <citation type="submission" date="2017-03" db="EMBL/GenBank/DDBJ databases">
        <title>Genome Survey of Euroglyphus maynei.</title>
        <authorList>
            <person name="Arlian L.G."/>
            <person name="Morgan M.S."/>
            <person name="Rider S.D."/>
        </authorList>
    </citation>
    <scope>NUCLEOTIDE SEQUENCE [LARGE SCALE GENOMIC DNA]</scope>
    <source>
        <strain evidence="9">Arlian Lab</strain>
        <tissue evidence="9">Whole body</tissue>
    </source>
</reference>
<evidence type="ECO:0000259" key="8">
    <source>
        <dbReference type="Pfam" id="PF24807"/>
    </source>
</evidence>
<protein>
    <submittedName>
        <fullName evidence="9">WD domain containing protein</fullName>
    </submittedName>
</protein>
<dbReference type="PANTHER" id="PTHR19918:SF8">
    <property type="entry name" value="FI02843P"/>
    <property type="match status" value="1"/>
</dbReference>
<dbReference type="GO" id="GO:0010997">
    <property type="term" value="F:anaphase-promoting complex binding"/>
    <property type="evidence" value="ECO:0007669"/>
    <property type="project" value="InterPro"/>
</dbReference>
<dbReference type="SUPFAM" id="SSF50978">
    <property type="entry name" value="WD40 repeat-like"/>
    <property type="match status" value="1"/>
</dbReference>
<evidence type="ECO:0000256" key="3">
    <source>
        <dbReference type="ARBA" id="ARBA00022618"/>
    </source>
</evidence>
<evidence type="ECO:0000256" key="6">
    <source>
        <dbReference type="ARBA" id="ARBA00023306"/>
    </source>
</evidence>
<dbReference type="SMART" id="SM00320">
    <property type="entry name" value="WD40"/>
    <property type="match status" value="7"/>
</dbReference>
<dbReference type="Proteomes" id="UP000194236">
    <property type="component" value="Unassembled WGS sequence"/>
</dbReference>
<organism evidence="9 10">
    <name type="scientific">Euroglyphus maynei</name>
    <name type="common">Mayne's house dust mite</name>
    <dbReference type="NCBI Taxonomy" id="6958"/>
    <lineage>
        <taxon>Eukaryota</taxon>
        <taxon>Metazoa</taxon>
        <taxon>Ecdysozoa</taxon>
        <taxon>Arthropoda</taxon>
        <taxon>Chelicerata</taxon>
        <taxon>Arachnida</taxon>
        <taxon>Acari</taxon>
        <taxon>Acariformes</taxon>
        <taxon>Sarcoptiformes</taxon>
        <taxon>Astigmata</taxon>
        <taxon>Psoroptidia</taxon>
        <taxon>Analgoidea</taxon>
        <taxon>Pyroglyphidae</taxon>
        <taxon>Pyroglyphinae</taxon>
        <taxon>Euroglyphus</taxon>
    </lineage>
</organism>
<dbReference type="OrthoDB" id="10263272at2759"/>
<dbReference type="InterPro" id="IPR015943">
    <property type="entry name" value="WD40/YVTN_repeat-like_dom_sf"/>
</dbReference>
<accession>A0A1Y3AN96</accession>
<dbReference type="GO" id="GO:0031145">
    <property type="term" value="P:anaphase-promoting complex-dependent catabolic process"/>
    <property type="evidence" value="ECO:0007669"/>
    <property type="project" value="TreeGrafter"/>
</dbReference>
<keyword evidence="4" id="KW-0677">Repeat</keyword>
<dbReference type="PANTHER" id="PTHR19918">
    <property type="entry name" value="CELL DIVISION CYCLE 20 CDC20 FIZZY -RELATED"/>
    <property type="match status" value="1"/>
</dbReference>
<keyword evidence="2 7" id="KW-0853">WD repeat</keyword>
<dbReference type="GO" id="GO:1990757">
    <property type="term" value="F:ubiquitin ligase activator activity"/>
    <property type="evidence" value="ECO:0007669"/>
    <property type="project" value="TreeGrafter"/>
</dbReference>
<keyword evidence="6" id="KW-0131">Cell cycle</keyword>
<sequence length="373" mass="42044">PQEGYINDAKVVYSCTKSSSKTKSSRYISKQPERILDAPDVLNDYYLQLIDWNNSNILAVALNNEVYLWNAMDGSIVHLLGLDEPDYISSLSWVNNNDTHLAVGLSTGVTQIWDVNKTQRLRNLTNSSSRVSCMSWFTYILSNGTKDGQIINHDVRIASSRIGTLRAHTLEICGLKWSPNGRLLASGGNDNTVNIWPNCFIGQNNSSTTTTTDEIQPLLHLTQHQAAVKALAWCPWRNNCLATGGGTNDRMIRIWNTQNGQCMYSVDTRSQVSAILWSEQYRELISSHGFANNELIIWKYPQFTRITELLGHTERVLCMAMSADGSTVVSLGADETLRFWDCFETDPKKNRKKSTDIKQKENMIANVKGFHIR</sequence>
<name>A0A1Y3AN96_EURMA</name>
<dbReference type="InterPro" id="IPR001680">
    <property type="entry name" value="WD40_rpt"/>
</dbReference>
<dbReference type="InterPro" id="IPR036322">
    <property type="entry name" value="WD40_repeat_dom_sf"/>
</dbReference>
<dbReference type="PROSITE" id="PS50082">
    <property type="entry name" value="WD_REPEATS_2"/>
    <property type="match status" value="2"/>
</dbReference>
<evidence type="ECO:0000256" key="7">
    <source>
        <dbReference type="PROSITE-ProRule" id="PRU00221"/>
    </source>
</evidence>
<keyword evidence="5" id="KW-0498">Mitosis</keyword>
<comment type="caution">
    <text evidence="9">The sequence shown here is derived from an EMBL/GenBank/DDBJ whole genome shotgun (WGS) entry which is preliminary data.</text>
</comment>
<dbReference type="Gene3D" id="2.130.10.10">
    <property type="entry name" value="YVTN repeat-like/Quinoprotein amine dehydrogenase"/>
    <property type="match status" value="1"/>
</dbReference>
<keyword evidence="3" id="KW-0132">Cell division</keyword>
<dbReference type="GO" id="GO:0005680">
    <property type="term" value="C:anaphase-promoting complex"/>
    <property type="evidence" value="ECO:0007669"/>
    <property type="project" value="TreeGrafter"/>
</dbReference>
<feature type="repeat" description="WD" evidence="7">
    <location>
        <begin position="309"/>
        <end position="341"/>
    </location>
</feature>
<dbReference type="AlphaFoldDB" id="A0A1Y3AN96"/>
<feature type="non-terminal residue" evidence="9">
    <location>
        <position position="1"/>
    </location>
</feature>
<dbReference type="InterPro" id="IPR056150">
    <property type="entry name" value="WD40_CDC20-Fz"/>
</dbReference>
<dbReference type="GO" id="GO:0051301">
    <property type="term" value="P:cell division"/>
    <property type="evidence" value="ECO:0007669"/>
    <property type="project" value="UniProtKB-KW"/>
</dbReference>
<dbReference type="GO" id="GO:1905786">
    <property type="term" value="P:positive regulation of anaphase-promoting complex-dependent catabolic process"/>
    <property type="evidence" value="ECO:0007669"/>
    <property type="project" value="TreeGrafter"/>
</dbReference>
<dbReference type="PROSITE" id="PS50294">
    <property type="entry name" value="WD_REPEATS_REGION"/>
    <property type="match status" value="2"/>
</dbReference>
<keyword evidence="10" id="KW-1185">Reference proteome</keyword>
<evidence type="ECO:0000256" key="5">
    <source>
        <dbReference type="ARBA" id="ARBA00022776"/>
    </source>
</evidence>
<gene>
    <name evidence="9" type="ORF">BLA29_006553</name>
</gene>
<evidence type="ECO:0000256" key="4">
    <source>
        <dbReference type="ARBA" id="ARBA00022737"/>
    </source>
</evidence>
<dbReference type="EMBL" id="MUJZ01071361">
    <property type="protein sequence ID" value="OTF69284.1"/>
    <property type="molecule type" value="Genomic_DNA"/>
</dbReference>
<proteinExistence type="inferred from homology"/>
<dbReference type="InterPro" id="IPR033010">
    <property type="entry name" value="Cdc20/Fizzy"/>
</dbReference>
<evidence type="ECO:0000313" key="10">
    <source>
        <dbReference type="Proteomes" id="UP000194236"/>
    </source>
</evidence>
<evidence type="ECO:0000313" key="9">
    <source>
        <dbReference type="EMBL" id="OTF69284.1"/>
    </source>
</evidence>
<comment type="similarity">
    <text evidence="1">Belongs to the WD repeat CDC20/Fizzy family.</text>
</comment>
<dbReference type="Pfam" id="PF24807">
    <property type="entry name" value="WD40_CDC20-Fz"/>
    <property type="match status" value="1"/>
</dbReference>
<evidence type="ECO:0000256" key="2">
    <source>
        <dbReference type="ARBA" id="ARBA00022574"/>
    </source>
</evidence>
<feature type="repeat" description="WD" evidence="7">
    <location>
        <begin position="165"/>
        <end position="196"/>
    </location>
</feature>
<feature type="domain" description="CDC20/Fizzy WD40" evidence="8">
    <location>
        <begin position="36"/>
        <end position="340"/>
    </location>
</feature>